<sequence>MTQVFKFRYRGAGGRGGLAVDLRAEAAPLEGVIPPHSMQIHKKVWLGLPSSGLHWKDAAWLAFGVAIDAPALSELLPAGVFIRTSSLDYLLSDYQFEAAALAMDGWLHERFDTESSGAAVTYEASQGNFAFTWGDIARPLFDAPDV</sequence>
<reference evidence="1" key="1">
    <citation type="submission" date="2022-10" db="EMBL/GenBank/DDBJ databases">
        <title>The complete genomes of actinobacterial strains from the NBC collection.</title>
        <authorList>
            <person name="Joergensen T.S."/>
            <person name="Alvarez Arevalo M."/>
            <person name="Sterndorff E.B."/>
            <person name="Faurdal D."/>
            <person name="Vuksanovic O."/>
            <person name="Mourched A.-S."/>
            <person name="Charusanti P."/>
            <person name="Shaw S."/>
            <person name="Blin K."/>
            <person name="Weber T."/>
        </authorList>
    </citation>
    <scope>NUCLEOTIDE SEQUENCE</scope>
    <source>
        <strain evidence="1">NBC_00008</strain>
    </source>
</reference>
<name>A0AAU2VTU5_9ACTN</name>
<accession>A0AAU2VTU5</accession>
<evidence type="ECO:0000313" key="1">
    <source>
        <dbReference type="EMBL" id="WTW70920.1"/>
    </source>
</evidence>
<dbReference type="EMBL" id="CP108313">
    <property type="protein sequence ID" value="WTW70920.1"/>
    <property type="molecule type" value="Genomic_DNA"/>
</dbReference>
<proteinExistence type="predicted"/>
<dbReference type="AlphaFoldDB" id="A0AAU2VTU5"/>
<gene>
    <name evidence="1" type="ORF">OG398_22965</name>
</gene>
<organism evidence="1">
    <name type="scientific">Streptomyces sp. NBC_00008</name>
    <dbReference type="NCBI Taxonomy" id="2903610"/>
    <lineage>
        <taxon>Bacteria</taxon>
        <taxon>Bacillati</taxon>
        <taxon>Actinomycetota</taxon>
        <taxon>Actinomycetes</taxon>
        <taxon>Kitasatosporales</taxon>
        <taxon>Streptomycetaceae</taxon>
        <taxon>Streptomyces</taxon>
    </lineage>
</organism>
<protein>
    <submittedName>
        <fullName evidence="1">Uncharacterized protein</fullName>
    </submittedName>
</protein>